<feature type="non-terminal residue" evidence="8">
    <location>
        <position position="1"/>
    </location>
</feature>
<dbReference type="Pfam" id="PF00483">
    <property type="entry name" value="NTP_transferase"/>
    <property type="match status" value="1"/>
</dbReference>
<feature type="non-terminal residue" evidence="8">
    <location>
        <position position="232"/>
    </location>
</feature>
<sequence length="232" mass="27051">HIRLGWSTMFKPQIGEFIETLPAQQRVTIDWYKGTADAVFQNIYSIQQERPELILILSGDHIYKMDYRKMIRFHTEKNADVTVGTVKVPLRDMSRYGIIELDKGKRIVGFKEKPSQKEYTTKEDFVLASMGVYVFNTDVIVKEVIEDAKKETSHDFGRDIIPRIISKKRAFGYVFAQEYWRDIGTIDAYWDASMDLVSRTPELNLHDSEWPIFTFRPQLPPAKIVLDGNSRH</sequence>
<keyword evidence="4" id="KW-0547">Nucleotide-binding</keyword>
<feature type="domain" description="Nucleotidyl transferase" evidence="7">
    <location>
        <begin position="19"/>
        <end position="197"/>
    </location>
</feature>
<dbReference type="GO" id="GO:0005978">
    <property type="term" value="P:glycogen biosynthetic process"/>
    <property type="evidence" value="ECO:0007669"/>
    <property type="project" value="UniProtKB-KW"/>
</dbReference>
<evidence type="ECO:0000259" key="7">
    <source>
        <dbReference type="Pfam" id="PF00483"/>
    </source>
</evidence>
<evidence type="ECO:0000256" key="5">
    <source>
        <dbReference type="ARBA" id="ARBA00022840"/>
    </source>
</evidence>
<dbReference type="AlphaFoldDB" id="X1I8K1"/>
<dbReference type="SUPFAM" id="SSF53448">
    <property type="entry name" value="Nucleotide-diphospho-sugar transferases"/>
    <property type="match status" value="1"/>
</dbReference>
<dbReference type="PANTHER" id="PTHR43523:SF2">
    <property type="entry name" value="GLUCOSE-1-PHOSPHATE ADENYLYLTRANSFERASE"/>
    <property type="match status" value="1"/>
</dbReference>
<dbReference type="PROSITE" id="PS00809">
    <property type="entry name" value="ADP_GLC_PYROPHOSPH_2"/>
    <property type="match status" value="1"/>
</dbReference>
<evidence type="ECO:0000256" key="2">
    <source>
        <dbReference type="ARBA" id="ARBA00022679"/>
    </source>
</evidence>
<keyword evidence="3" id="KW-0548">Nucleotidyltransferase</keyword>
<evidence type="ECO:0000256" key="4">
    <source>
        <dbReference type="ARBA" id="ARBA00022741"/>
    </source>
</evidence>
<evidence type="ECO:0000256" key="3">
    <source>
        <dbReference type="ARBA" id="ARBA00022695"/>
    </source>
</evidence>
<comment type="similarity">
    <text evidence="1">Belongs to the bacterial/plant glucose-1-phosphate adenylyltransferase family.</text>
</comment>
<dbReference type="InterPro" id="IPR005835">
    <property type="entry name" value="NTP_transferase_dom"/>
</dbReference>
<comment type="caution">
    <text evidence="8">The sequence shown here is derived from an EMBL/GenBank/DDBJ whole genome shotgun (WGS) entry which is preliminary data.</text>
</comment>
<organism evidence="8">
    <name type="scientific">marine sediment metagenome</name>
    <dbReference type="NCBI Taxonomy" id="412755"/>
    <lineage>
        <taxon>unclassified sequences</taxon>
        <taxon>metagenomes</taxon>
        <taxon>ecological metagenomes</taxon>
    </lineage>
</organism>
<dbReference type="GO" id="GO:0005524">
    <property type="term" value="F:ATP binding"/>
    <property type="evidence" value="ECO:0007669"/>
    <property type="project" value="UniProtKB-KW"/>
</dbReference>
<protein>
    <recommendedName>
        <fullName evidence="7">Nucleotidyl transferase domain-containing protein</fullName>
    </recommendedName>
</protein>
<dbReference type="Gene3D" id="3.90.550.10">
    <property type="entry name" value="Spore Coat Polysaccharide Biosynthesis Protein SpsA, Chain A"/>
    <property type="match status" value="1"/>
</dbReference>
<keyword evidence="2" id="KW-0808">Transferase</keyword>
<keyword evidence="6" id="KW-0320">Glycogen biosynthesis</keyword>
<keyword evidence="5" id="KW-0067">ATP-binding</keyword>
<evidence type="ECO:0000256" key="6">
    <source>
        <dbReference type="ARBA" id="ARBA00023056"/>
    </source>
</evidence>
<evidence type="ECO:0000256" key="1">
    <source>
        <dbReference type="ARBA" id="ARBA00010443"/>
    </source>
</evidence>
<name>X1I8K1_9ZZZZ</name>
<dbReference type="InterPro" id="IPR029044">
    <property type="entry name" value="Nucleotide-diphossugar_trans"/>
</dbReference>
<accession>X1I8K1</accession>
<dbReference type="EMBL" id="BARU01040458">
    <property type="protein sequence ID" value="GAH77997.1"/>
    <property type="molecule type" value="Genomic_DNA"/>
</dbReference>
<proteinExistence type="inferred from homology"/>
<dbReference type="InterPro" id="IPR005836">
    <property type="entry name" value="ADP_Glu_pyroP_CS"/>
</dbReference>
<evidence type="ECO:0000313" key="8">
    <source>
        <dbReference type="EMBL" id="GAH77997.1"/>
    </source>
</evidence>
<reference evidence="8" key="1">
    <citation type="journal article" date="2014" name="Front. Microbiol.">
        <title>High frequency of phylogenetically diverse reductive dehalogenase-homologous genes in deep subseafloor sedimentary metagenomes.</title>
        <authorList>
            <person name="Kawai M."/>
            <person name="Futagami T."/>
            <person name="Toyoda A."/>
            <person name="Takaki Y."/>
            <person name="Nishi S."/>
            <person name="Hori S."/>
            <person name="Arai W."/>
            <person name="Tsubouchi T."/>
            <person name="Morono Y."/>
            <person name="Uchiyama I."/>
            <person name="Ito T."/>
            <person name="Fujiyama A."/>
            <person name="Inagaki F."/>
            <person name="Takami H."/>
        </authorList>
    </citation>
    <scope>NUCLEOTIDE SEQUENCE</scope>
    <source>
        <strain evidence="8">Expedition CK06-06</strain>
    </source>
</reference>
<gene>
    <name evidence="8" type="ORF">S03H2_62546</name>
</gene>
<dbReference type="PROSITE" id="PS00810">
    <property type="entry name" value="ADP_GLC_PYROPHOSPH_3"/>
    <property type="match status" value="1"/>
</dbReference>
<dbReference type="PANTHER" id="PTHR43523">
    <property type="entry name" value="GLUCOSE-1-PHOSPHATE ADENYLYLTRANSFERASE-RELATED"/>
    <property type="match status" value="1"/>
</dbReference>
<dbReference type="InterPro" id="IPR011831">
    <property type="entry name" value="ADP-Glc_PPase"/>
</dbReference>
<dbReference type="GO" id="GO:0008878">
    <property type="term" value="F:glucose-1-phosphate adenylyltransferase activity"/>
    <property type="evidence" value="ECO:0007669"/>
    <property type="project" value="InterPro"/>
</dbReference>